<comment type="caution">
    <text evidence="2">The sequence shown here is derived from an EMBL/GenBank/DDBJ whole genome shotgun (WGS) entry which is preliminary data.</text>
</comment>
<dbReference type="InterPro" id="IPR011330">
    <property type="entry name" value="Glyco_hydro/deAcase_b/a-brl"/>
</dbReference>
<sequence length="348" mass="38792">MSRPILWLAASLDVEEEGLFGGRYDCRTPTVRNTSHLYRLAPLLERGLRPTLFCAYSVLTDAASRRELASLRDRHGAEIAAHLHHWNTPPLDNGPATRHAVPAAALDAQTFRAKMQRLLAAGKDFQGEALRSFRMGRWDLHRHHWPVLAELGLNCDASVRPLHGARCDARGQRTRPDHFAAPRTPYAVRTDCGDILEVPLSVVPLTAALPAAIRRLPAGLRRRAEGGFPHWGALSLLPVEHPLPVMRYMTRRFVAAGGRVLSLTWHSSEIMPGGAPHMPDEAHVARFITKISRYLDWLPTIGELRYLTMQDIRREMRQVPVPVCPPDADWSVAPHAGRPVSSGLQEDS</sequence>
<name>A0A9D2HMS6_9BACT</name>
<dbReference type="EMBL" id="DWZD01000019">
    <property type="protein sequence ID" value="HJA78533.1"/>
    <property type="molecule type" value="Genomic_DNA"/>
</dbReference>
<organism evidence="2 3">
    <name type="scientific">Candidatus Desulfovibrio intestinavium</name>
    <dbReference type="NCBI Taxonomy" id="2838534"/>
    <lineage>
        <taxon>Bacteria</taxon>
        <taxon>Pseudomonadati</taxon>
        <taxon>Thermodesulfobacteriota</taxon>
        <taxon>Desulfovibrionia</taxon>
        <taxon>Desulfovibrionales</taxon>
        <taxon>Desulfovibrionaceae</taxon>
        <taxon>Desulfovibrio</taxon>
    </lineage>
</organism>
<evidence type="ECO:0000313" key="3">
    <source>
        <dbReference type="Proteomes" id="UP000823821"/>
    </source>
</evidence>
<dbReference type="Gene3D" id="3.20.20.370">
    <property type="entry name" value="Glycoside hydrolase/deacetylase"/>
    <property type="match status" value="1"/>
</dbReference>
<dbReference type="GO" id="GO:0005975">
    <property type="term" value="P:carbohydrate metabolic process"/>
    <property type="evidence" value="ECO:0007669"/>
    <property type="project" value="InterPro"/>
</dbReference>
<dbReference type="SUPFAM" id="SSF88713">
    <property type="entry name" value="Glycoside hydrolase/deacetylase"/>
    <property type="match status" value="1"/>
</dbReference>
<reference evidence="2" key="1">
    <citation type="journal article" date="2021" name="PeerJ">
        <title>Extensive microbial diversity within the chicken gut microbiome revealed by metagenomics and culture.</title>
        <authorList>
            <person name="Gilroy R."/>
            <person name="Ravi A."/>
            <person name="Getino M."/>
            <person name="Pursley I."/>
            <person name="Horton D.L."/>
            <person name="Alikhan N.F."/>
            <person name="Baker D."/>
            <person name="Gharbi K."/>
            <person name="Hall N."/>
            <person name="Watson M."/>
            <person name="Adriaenssens E.M."/>
            <person name="Foster-Nyarko E."/>
            <person name="Jarju S."/>
            <person name="Secka A."/>
            <person name="Antonio M."/>
            <person name="Oren A."/>
            <person name="Chaudhuri R.R."/>
            <person name="La Ragione R."/>
            <person name="Hildebrand F."/>
            <person name="Pallen M.J."/>
        </authorList>
    </citation>
    <scope>NUCLEOTIDE SEQUENCE</scope>
    <source>
        <strain evidence="2">5032</strain>
    </source>
</reference>
<evidence type="ECO:0000313" key="2">
    <source>
        <dbReference type="EMBL" id="HJA78533.1"/>
    </source>
</evidence>
<protein>
    <submittedName>
        <fullName evidence="2">Glycosyl transferase family 1</fullName>
    </submittedName>
</protein>
<feature type="region of interest" description="Disordered" evidence="1">
    <location>
        <begin position="328"/>
        <end position="348"/>
    </location>
</feature>
<proteinExistence type="predicted"/>
<dbReference type="GO" id="GO:0016740">
    <property type="term" value="F:transferase activity"/>
    <property type="evidence" value="ECO:0007669"/>
    <property type="project" value="UniProtKB-KW"/>
</dbReference>
<dbReference type="AlphaFoldDB" id="A0A9D2HMS6"/>
<gene>
    <name evidence="2" type="ORF">H9784_03025</name>
</gene>
<reference evidence="2" key="2">
    <citation type="submission" date="2021-04" db="EMBL/GenBank/DDBJ databases">
        <authorList>
            <person name="Gilroy R."/>
        </authorList>
    </citation>
    <scope>NUCLEOTIDE SEQUENCE</scope>
    <source>
        <strain evidence="2">5032</strain>
    </source>
</reference>
<dbReference type="Proteomes" id="UP000823821">
    <property type="component" value="Unassembled WGS sequence"/>
</dbReference>
<keyword evidence="2" id="KW-0808">Transferase</keyword>
<accession>A0A9D2HMS6</accession>
<evidence type="ECO:0000256" key="1">
    <source>
        <dbReference type="SAM" id="MobiDB-lite"/>
    </source>
</evidence>